<dbReference type="AlphaFoldDB" id="A0A1W6LBE6"/>
<dbReference type="Proteomes" id="UP000193427">
    <property type="component" value="Chromosome"/>
</dbReference>
<dbReference type="GO" id="GO:0016779">
    <property type="term" value="F:nucleotidyltransferase activity"/>
    <property type="evidence" value="ECO:0007669"/>
    <property type="project" value="InterPro"/>
</dbReference>
<sequence length="215" mass="23662">MLRRHQLVWLDAEGWAAVRSQPRDPEAAECVAHWADQHLPLVVTRQGPDASQLALGLPAPARWHRRRFALSVPRDHVATLGAFPLAREIVPMLPVHAREPWVLLCNTLMRLSVVTRVHGSHGWEVITGERHVRAGSDIDLHIAVGSVGAADAVVECLEAAAAWAPTIDGELQFPDGGDVPWREWAQWRRGEVAEVMVKRLHGVALERPGTPAVPA</sequence>
<dbReference type="STRING" id="946333.A4W93_17570"/>
<evidence type="ECO:0000313" key="1">
    <source>
        <dbReference type="EMBL" id="ARN21560.1"/>
    </source>
</evidence>
<dbReference type="InterPro" id="IPR049180">
    <property type="entry name" value="MdcG_C"/>
</dbReference>
<protein>
    <submittedName>
        <fullName evidence="1">Uncharacterized protein</fullName>
    </submittedName>
</protein>
<dbReference type="RefSeq" id="WP_085751851.1">
    <property type="nucleotide sequence ID" value="NZ_BSPR01000019.1"/>
</dbReference>
<dbReference type="EMBL" id="CP015118">
    <property type="protein sequence ID" value="ARN21560.1"/>
    <property type="molecule type" value="Genomic_DNA"/>
</dbReference>
<dbReference type="KEGG" id="rgu:A4W93_17570"/>
<name>A0A1W6LBE6_9BURK</name>
<organism evidence="1 2">
    <name type="scientific">Piscinibacter gummiphilus</name>
    <dbReference type="NCBI Taxonomy" id="946333"/>
    <lineage>
        <taxon>Bacteria</taxon>
        <taxon>Pseudomonadati</taxon>
        <taxon>Pseudomonadota</taxon>
        <taxon>Betaproteobacteria</taxon>
        <taxon>Burkholderiales</taxon>
        <taxon>Sphaerotilaceae</taxon>
        <taxon>Piscinibacter</taxon>
    </lineage>
</organism>
<proteinExistence type="predicted"/>
<evidence type="ECO:0000313" key="2">
    <source>
        <dbReference type="Proteomes" id="UP000193427"/>
    </source>
</evidence>
<dbReference type="InterPro" id="IPR048903">
    <property type="entry name" value="MdcG_N"/>
</dbReference>
<reference evidence="1 2" key="1">
    <citation type="submission" date="2016-04" db="EMBL/GenBank/DDBJ databases">
        <title>Complete genome sequence of natural rubber-degrading, novel Gram-negative bacterium, Rhizobacter gummiphilus strain NS21.</title>
        <authorList>
            <person name="Tabata M."/>
            <person name="Kasai D."/>
            <person name="Fukuda M."/>
        </authorList>
    </citation>
    <scope>NUCLEOTIDE SEQUENCE [LARGE SCALE GENOMIC DNA]</scope>
    <source>
        <strain evidence="1 2">NS21</strain>
    </source>
</reference>
<dbReference type="NCBIfam" id="TIGR03135">
    <property type="entry name" value="malonate_mdcG"/>
    <property type="match status" value="1"/>
</dbReference>
<accession>A0A1W6LBE6</accession>
<dbReference type="InterPro" id="IPR017557">
    <property type="entry name" value="Holo-ACP_synthase"/>
</dbReference>
<dbReference type="Pfam" id="PF10620">
    <property type="entry name" value="MdcG"/>
    <property type="match status" value="1"/>
</dbReference>
<dbReference type="Pfam" id="PF20866">
    <property type="entry name" value="MdcG_N"/>
    <property type="match status" value="1"/>
</dbReference>
<dbReference type="OrthoDB" id="8562329at2"/>
<gene>
    <name evidence="1" type="ORF">A4W93_17570</name>
</gene>
<keyword evidence="2" id="KW-1185">Reference proteome</keyword>